<proteinExistence type="predicted"/>
<evidence type="ECO:0000256" key="2">
    <source>
        <dbReference type="ARBA" id="ARBA00023157"/>
    </source>
</evidence>
<dbReference type="SMART" id="SM00209">
    <property type="entry name" value="TSP1"/>
    <property type="match status" value="4"/>
</dbReference>
<dbReference type="Proteomes" id="UP000007875">
    <property type="component" value="Unassembled WGS sequence"/>
</dbReference>
<dbReference type="OMA" id="CCERELN"/>
<dbReference type="InParanoid" id="H2YVY5"/>
<dbReference type="AlphaFoldDB" id="H2YVY5"/>
<dbReference type="Ensembl" id="ENSCSAVT00000009613.1">
    <property type="protein sequence ID" value="ENSCSAVP00000009496.1"/>
    <property type="gene ID" value="ENSCSAVG00000005585.1"/>
</dbReference>
<dbReference type="HOGENOM" id="CLU_1137685_0_0_1"/>
<evidence type="ECO:0000313" key="4">
    <source>
        <dbReference type="Proteomes" id="UP000007875"/>
    </source>
</evidence>
<evidence type="ECO:0000313" key="3">
    <source>
        <dbReference type="Ensembl" id="ENSCSAVP00000009496.1"/>
    </source>
</evidence>
<organism evidence="3 4">
    <name type="scientific">Ciona savignyi</name>
    <name type="common">Pacific transparent sea squirt</name>
    <dbReference type="NCBI Taxonomy" id="51511"/>
    <lineage>
        <taxon>Eukaryota</taxon>
        <taxon>Metazoa</taxon>
        <taxon>Chordata</taxon>
        <taxon>Tunicata</taxon>
        <taxon>Ascidiacea</taxon>
        <taxon>Phlebobranchia</taxon>
        <taxon>Cionidae</taxon>
        <taxon>Ciona</taxon>
    </lineage>
</organism>
<keyword evidence="2" id="KW-1015">Disulfide bond</keyword>
<dbReference type="GeneTree" id="ENSGT01150000290447"/>
<dbReference type="InterPro" id="IPR036383">
    <property type="entry name" value="TSP1_rpt_sf"/>
</dbReference>
<dbReference type="PROSITE" id="PS50092">
    <property type="entry name" value="TSP1"/>
    <property type="match status" value="4"/>
</dbReference>
<evidence type="ECO:0000256" key="1">
    <source>
        <dbReference type="ARBA" id="ARBA00022737"/>
    </source>
</evidence>
<name>H2YVY5_CIOSA</name>
<sequence>MAWCESFPEFMRQNCEETCCERELNVLLDSPPVGWTAWTSWGTCPAPCGQTAVQSRTRTCPLGEVGIPPCIGPATESRVCHPAMVCASWSQWQPWYACSVTCEGVGTFTTRFRTCQGGNSGDRGCEGMDNESQPCGRGVCPEPTWAPWSTWSDCSYKRRTRTCVGGTSCPGESREFTECPCGSCNIGVARSTWGSWMPWTACSARCGQGFRRRARICGQTGVFFQDCDGSGVQIASCSGSCRPI</sequence>
<reference evidence="3" key="2">
    <citation type="submission" date="2025-08" db="UniProtKB">
        <authorList>
            <consortium name="Ensembl"/>
        </authorList>
    </citation>
    <scope>IDENTIFICATION</scope>
</reference>
<protein>
    <submittedName>
        <fullName evidence="3">Uncharacterized protein</fullName>
    </submittedName>
</protein>
<dbReference type="InterPro" id="IPR000884">
    <property type="entry name" value="TSP1_rpt"/>
</dbReference>
<keyword evidence="4" id="KW-1185">Reference proteome</keyword>
<dbReference type="PANTHER" id="PTHR22906:SF46">
    <property type="entry name" value="HEMICENTIN-1-LIKE"/>
    <property type="match status" value="1"/>
</dbReference>
<reference evidence="3" key="3">
    <citation type="submission" date="2025-09" db="UniProtKB">
        <authorList>
            <consortium name="Ensembl"/>
        </authorList>
    </citation>
    <scope>IDENTIFICATION</scope>
</reference>
<accession>H2YVY5</accession>
<dbReference type="STRING" id="51511.ENSCSAVP00000009496"/>
<dbReference type="eggNOG" id="ENOG502QRKJ">
    <property type="taxonomic scope" value="Eukaryota"/>
</dbReference>
<dbReference type="InterPro" id="IPR052065">
    <property type="entry name" value="Compl_asym_regulator"/>
</dbReference>
<dbReference type="PANTHER" id="PTHR22906">
    <property type="entry name" value="PROPERDIN"/>
    <property type="match status" value="1"/>
</dbReference>
<dbReference type="SUPFAM" id="SSF82895">
    <property type="entry name" value="TSP-1 type 1 repeat"/>
    <property type="match status" value="4"/>
</dbReference>
<keyword evidence="1" id="KW-0677">Repeat</keyword>
<dbReference type="Gene3D" id="2.20.100.10">
    <property type="entry name" value="Thrombospondin type-1 (TSP1) repeat"/>
    <property type="match status" value="3"/>
</dbReference>
<dbReference type="Pfam" id="PF00090">
    <property type="entry name" value="TSP_1"/>
    <property type="match status" value="4"/>
</dbReference>
<reference evidence="4" key="1">
    <citation type="submission" date="2003-08" db="EMBL/GenBank/DDBJ databases">
        <authorList>
            <person name="Birren B."/>
            <person name="Nusbaum C."/>
            <person name="Abebe A."/>
            <person name="Abouelleil A."/>
            <person name="Adekoya E."/>
            <person name="Ait-zahra M."/>
            <person name="Allen N."/>
            <person name="Allen T."/>
            <person name="An P."/>
            <person name="Anderson M."/>
            <person name="Anderson S."/>
            <person name="Arachchi H."/>
            <person name="Armbruster J."/>
            <person name="Bachantsang P."/>
            <person name="Baldwin J."/>
            <person name="Barry A."/>
            <person name="Bayul T."/>
            <person name="Blitshsteyn B."/>
            <person name="Bloom T."/>
            <person name="Blye J."/>
            <person name="Boguslavskiy L."/>
            <person name="Borowsky M."/>
            <person name="Boukhgalter B."/>
            <person name="Brunache A."/>
            <person name="Butler J."/>
            <person name="Calixte N."/>
            <person name="Calvo S."/>
            <person name="Camarata J."/>
            <person name="Campo K."/>
            <person name="Chang J."/>
            <person name="Cheshatsang Y."/>
            <person name="Citroen M."/>
            <person name="Collymore A."/>
            <person name="Considine T."/>
            <person name="Cook A."/>
            <person name="Cooke P."/>
            <person name="Corum B."/>
            <person name="Cuomo C."/>
            <person name="David R."/>
            <person name="Dawoe T."/>
            <person name="Degray S."/>
            <person name="Dodge S."/>
            <person name="Dooley K."/>
            <person name="Dorje P."/>
            <person name="Dorjee K."/>
            <person name="Dorris L."/>
            <person name="Duffey N."/>
            <person name="Dupes A."/>
            <person name="Elkins T."/>
            <person name="Engels R."/>
            <person name="Erickson J."/>
            <person name="Farina A."/>
            <person name="Faro S."/>
            <person name="Ferreira P."/>
            <person name="Fischer H."/>
            <person name="Fitzgerald M."/>
            <person name="Foley K."/>
            <person name="Gage D."/>
            <person name="Galagan J."/>
            <person name="Gearin G."/>
            <person name="Gnerre S."/>
            <person name="Gnirke A."/>
            <person name="Goyette A."/>
            <person name="Graham J."/>
            <person name="Grandbois E."/>
            <person name="Gyaltsen K."/>
            <person name="Hafez N."/>
            <person name="Hagopian D."/>
            <person name="Hagos B."/>
            <person name="Hall J."/>
            <person name="Hatcher B."/>
            <person name="Heller A."/>
            <person name="Higgins H."/>
            <person name="Honan T."/>
            <person name="Horn A."/>
            <person name="Houde N."/>
            <person name="Hughes L."/>
            <person name="Hulme W."/>
            <person name="Husby E."/>
            <person name="Iliev I."/>
            <person name="Jaffe D."/>
            <person name="Jones C."/>
            <person name="Kamal M."/>
            <person name="Kamat A."/>
            <person name="Kamvysselis M."/>
            <person name="Karlsson E."/>
            <person name="Kells C."/>
            <person name="Kieu A."/>
            <person name="Kisner P."/>
            <person name="Kodira C."/>
            <person name="Kulbokas E."/>
            <person name="Labutti K."/>
            <person name="Lama D."/>
            <person name="Landers T."/>
            <person name="Leger J."/>
            <person name="Levine S."/>
            <person name="Lewis D."/>
            <person name="Lewis T."/>
            <person name="Lindblad-toh K."/>
            <person name="Liu X."/>
            <person name="Lokyitsang T."/>
            <person name="Lokyitsang Y."/>
            <person name="Lucien O."/>
            <person name="Lui A."/>
            <person name="Ma L.J."/>
            <person name="Mabbitt R."/>
            <person name="Macdonald J."/>
            <person name="Maclean C."/>
            <person name="Major J."/>
            <person name="Manning J."/>
            <person name="Marabella R."/>
            <person name="Maru K."/>
            <person name="Matthews C."/>
            <person name="Mauceli E."/>
            <person name="Mccarthy M."/>
            <person name="Mcdonough S."/>
            <person name="Mcghee T."/>
            <person name="Meldrim J."/>
            <person name="Meneus L."/>
            <person name="Mesirov J."/>
            <person name="Mihalev A."/>
            <person name="Mihova T."/>
            <person name="Mikkelsen T."/>
            <person name="Mlenga V."/>
            <person name="Moru K."/>
            <person name="Mozes J."/>
            <person name="Mulrain L."/>
            <person name="Munson G."/>
            <person name="Naylor J."/>
            <person name="Newes C."/>
            <person name="Nguyen C."/>
            <person name="Nguyen N."/>
            <person name="Nguyen T."/>
            <person name="Nicol R."/>
            <person name="Nielsen C."/>
            <person name="Nizzari M."/>
            <person name="Norbu C."/>
            <person name="Norbu N."/>
            <person name="O'donnell P."/>
            <person name="Okoawo O."/>
            <person name="O'leary S."/>
            <person name="Omotosho B."/>
            <person name="O'neill K."/>
            <person name="Osman S."/>
            <person name="Parker S."/>
            <person name="Perrin D."/>
            <person name="Phunkhang P."/>
            <person name="Piqani B."/>
            <person name="Purcell S."/>
            <person name="Rachupka T."/>
            <person name="Ramasamy U."/>
            <person name="Rameau R."/>
            <person name="Ray V."/>
            <person name="Raymond C."/>
            <person name="Retta R."/>
            <person name="Richardson S."/>
            <person name="Rise C."/>
            <person name="Rodriguez J."/>
            <person name="Rogers J."/>
            <person name="Rogov P."/>
            <person name="Rutman M."/>
            <person name="Schupbach R."/>
            <person name="Seaman C."/>
            <person name="Settipalli S."/>
            <person name="Sharpe T."/>
            <person name="Sheridan J."/>
            <person name="Sherpa N."/>
            <person name="Shi J."/>
            <person name="Smirnov S."/>
            <person name="Smith C."/>
            <person name="Sougnez C."/>
            <person name="Spencer B."/>
            <person name="Stalker J."/>
            <person name="Stange-thomann N."/>
            <person name="Stavropoulos S."/>
            <person name="Stetson K."/>
            <person name="Stone C."/>
            <person name="Stone S."/>
            <person name="Stubbs M."/>
            <person name="Talamas J."/>
            <person name="Tchuinga P."/>
            <person name="Tenzing P."/>
            <person name="Tesfaye S."/>
            <person name="Theodore J."/>
            <person name="Thoulutsang Y."/>
            <person name="Topham K."/>
            <person name="Towey S."/>
            <person name="Tsamla T."/>
            <person name="Tsomo N."/>
            <person name="Vallee D."/>
            <person name="Vassiliev H."/>
            <person name="Venkataraman V."/>
            <person name="Vinson J."/>
            <person name="Vo A."/>
            <person name="Wade C."/>
            <person name="Wang S."/>
            <person name="Wangchuk T."/>
            <person name="Wangdi T."/>
            <person name="Whittaker C."/>
            <person name="Wilkinson J."/>
            <person name="Wu Y."/>
            <person name="Wyman D."/>
            <person name="Yadav S."/>
            <person name="Yang S."/>
            <person name="Yang X."/>
            <person name="Yeager S."/>
            <person name="Yee E."/>
            <person name="Young G."/>
            <person name="Zainoun J."/>
            <person name="Zembeck L."/>
            <person name="Zimmer A."/>
            <person name="Zody M."/>
            <person name="Lander E."/>
        </authorList>
    </citation>
    <scope>NUCLEOTIDE SEQUENCE [LARGE SCALE GENOMIC DNA]</scope>
</reference>